<dbReference type="AlphaFoldDB" id="A0A0L1IUL9"/>
<reference evidence="1 2" key="1">
    <citation type="submission" date="2014-06" db="EMBL/GenBank/DDBJ databases">
        <title>The Genome of the Aflatoxigenic Filamentous Fungus Aspergillus nomius.</title>
        <authorList>
            <person name="Moore M.G."/>
            <person name="Shannon B.M."/>
            <person name="Brian M.M."/>
        </authorList>
    </citation>
    <scope>NUCLEOTIDE SEQUENCE [LARGE SCALE GENOMIC DNA]</scope>
    <source>
        <strain evidence="1 2">NRRL 13137</strain>
    </source>
</reference>
<dbReference type="Proteomes" id="UP000037505">
    <property type="component" value="Unassembled WGS sequence"/>
</dbReference>
<dbReference type="GeneID" id="26810330"/>
<evidence type="ECO:0000313" key="2">
    <source>
        <dbReference type="Proteomes" id="UP000037505"/>
    </source>
</evidence>
<protein>
    <submittedName>
        <fullName evidence="1">Uncharacterized protein</fullName>
    </submittedName>
</protein>
<name>A0A0L1IUL9_ASPN3</name>
<proteinExistence type="predicted"/>
<gene>
    <name evidence="1" type="ORF">ANOM_008526</name>
</gene>
<organism evidence="1 2">
    <name type="scientific">Aspergillus nomiae NRRL (strain ATCC 15546 / NRRL 13137 / CBS 260.88 / M93)</name>
    <dbReference type="NCBI Taxonomy" id="1509407"/>
    <lineage>
        <taxon>Eukaryota</taxon>
        <taxon>Fungi</taxon>
        <taxon>Dikarya</taxon>
        <taxon>Ascomycota</taxon>
        <taxon>Pezizomycotina</taxon>
        <taxon>Eurotiomycetes</taxon>
        <taxon>Eurotiomycetidae</taxon>
        <taxon>Eurotiales</taxon>
        <taxon>Aspergillaceae</taxon>
        <taxon>Aspergillus</taxon>
        <taxon>Aspergillus subgen. Circumdati</taxon>
    </lineage>
</organism>
<dbReference type="RefSeq" id="XP_015403791.1">
    <property type="nucleotide sequence ID" value="XM_015553782.1"/>
</dbReference>
<dbReference type="EMBL" id="JNOM01000309">
    <property type="protein sequence ID" value="KNG82868.1"/>
    <property type="molecule type" value="Genomic_DNA"/>
</dbReference>
<sequence>MKPYPWNKACPDEEQEWEVDVDVEREQQVQRSLKIKPKKHIIHRDMKKYISTEGIAAGSIAFLLAVQSLDRTRAARHLRVLQFPGKLLVTRDFAQTVVPIDILSLSADVFQRPVQWVLTTRHRSNSTDQKPTARQMVVISPYEAQEFYNSIKKSKHVILHLYAPRSNVGIKPLGKLDLYNVSGELRRADQD</sequence>
<comment type="caution">
    <text evidence="1">The sequence shown here is derived from an EMBL/GenBank/DDBJ whole genome shotgun (WGS) entry which is preliminary data.</text>
</comment>
<keyword evidence="2" id="KW-1185">Reference proteome</keyword>
<accession>A0A0L1IUL9</accession>
<dbReference type="OrthoDB" id="3182339at2759"/>
<evidence type="ECO:0000313" key="1">
    <source>
        <dbReference type="EMBL" id="KNG82868.1"/>
    </source>
</evidence>
<dbReference type="STRING" id="1509407.A0A0L1IUL9"/>